<evidence type="ECO:0000313" key="10">
    <source>
        <dbReference type="EMBL" id="HIX50974.1"/>
    </source>
</evidence>
<feature type="transmembrane region" description="Helical" evidence="9">
    <location>
        <begin position="143"/>
        <end position="161"/>
    </location>
</feature>
<dbReference type="GO" id="GO:0009847">
    <property type="term" value="P:spore germination"/>
    <property type="evidence" value="ECO:0007669"/>
    <property type="project" value="InterPro"/>
</dbReference>
<reference evidence="10" key="2">
    <citation type="submission" date="2021-04" db="EMBL/GenBank/DDBJ databases">
        <authorList>
            <person name="Gilroy R."/>
        </authorList>
    </citation>
    <scope>NUCLEOTIDE SEQUENCE</scope>
    <source>
        <strain evidence="10">2189</strain>
    </source>
</reference>
<keyword evidence="7 9" id="KW-0472">Membrane</keyword>
<name>A0A9D1W232_9FIRM</name>
<dbReference type="AlphaFoldDB" id="A0A9D1W232"/>
<dbReference type="Proteomes" id="UP000886847">
    <property type="component" value="Unassembled WGS sequence"/>
</dbReference>
<feature type="transmembrane region" description="Helical" evidence="9">
    <location>
        <begin position="9"/>
        <end position="31"/>
    </location>
</feature>
<feature type="transmembrane region" description="Helical" evidence="9">
    <location>
        <begin position="181"/>
        <end position="200"/>
    </location>
</feature>
<dbReference type="Pfam" id="PF03845">
    <property type="entry name" value="Spore_permease"/>
    <property type="match status" value="1"/>
</dbReference>
<feature type="transmembrane region" description="Helical" evidence="9">
    <location>
        <begin position="263"/>
        <end position="285"/>
    </location>
</feature>
<feature type="transmembrane region" description="Helical" evidence="9">
    <location>
        <begin position="80"/>
        <end position="98"/>
    </location>
</feature>
<feature type="transmembrane region" description="Helical" evidence="9">
    <location>
        <begin position="113"/>
        <end position="131"/>
    </location>
</feature>
<feature type="region of interest" description="Disordered" evidence="8">
    <location>
        <begin position="356"/>
        <end position="457"/>
    </location>
</feature>
<reference evidence="10" key="1">
    <citation type="journal article" date="2021" name="PeerJ">
        <title>Extensive microbial diversity within the chicken gut microbiome revealed by metagenomics and culture.</title>
        <authorList>
            <person name="Gilroy R."/>
            <person name="Ravi A."/>
            <person name="Getino M."/>
            <person name="Pursley I."/>
            <person name="Horton D.L."/>
            <person name="Alikhan N.F."/>
            <person name="Baker D."/>
            <person name="Gharbi K."/>
            <person name="Hall N."/>
            <person name="Watson M."/>
            <person name="Adriaenssens E.M."/>
            <person name="Foster-Nyarko E."/>
            <person name="Jarju S."/>
            <person name="Secka A."/>
            <person name="Antonio M."/>
            <person name="Oren A."/>
            <person name="Chaudhuri R.R."/>
            <person name="La Ragione R."/>
            <person name="Hildebrand F."/>
            <person name="Pallen M.J."/>
        </authorList>
    </citation>
    <scope>NUCLEOTIDE SEQUENCE</scope>
    <source>
        <strain evidence="10">2189</strain>
    </source>
</reference>
<evidence type="ECO:0000256" key="3">
    <source>
        <dbReference type="ARBA" id="ARBA00022448"/>
    </source>
</evidence>
<evidence type="ECO:0000256" key="2">
    <source>
        <dbReference type="ARBA" id="ARBA00007998"/>
    </source>
</evidence>
<keyword evidence="4" id="KW-0309">Germination</keyword>
<dbReference type="GO" id="GO:0016020">
    <property type="term" value="C:membrane"/>
    <property type="evidence" value="ECO:0007669"/>
    <property type="project" value="UniProtKB-SubCell"/>
</dbReference>
<dbReference type="PANTHER" id="PTHR34975:SF2">
    <property type="entry name" value="SPORE GERMINATION PROTEIN A2"/>
    <property type="match status" value="1"/>
</dbReference>
<dbReference type="EMBL" id="DXEW01000033">
    <property type="protein sequence ID" value="HIX50974.1"/>
    <property type="molecule type" value="Genomic_DNA"/>
</dbReference>
<feature type="transmembrane region" description="Helical" evidence="9">
    <location>
        <begin position="297"/>
        <end position="318"/>
    </location>
</feature>
<evidence type="ECO:0000256" key="8">
    <source>
        <dbReference type="SAM" id="MobiDB-lite"/>
    </source>
</evidence>
<sequence length="457" mass="50539">MNDIKLRQLCFIFAAMLPVTRMIVYPATLAYHAGSDLLLSAALSLALEGLVVGLMLWLARRTRSTFFGLLAENFGDAAARIVYGLFALFFALSALLPLLEQRGFVMQVLYENVPPLICYAPFFGVCFFACTKGLRAVGRVADLSLPVFVLSYAVVILLALPQADFGALLPVVESGARVWRGFAAGPCWYTACLYPLFFLGHVRYERRAAAKVLGAYVAGAAVTLLFLAVFYAVFSDISILQHNSLAQISKYATAFSSLGRVDLLFIFALTLVLAFALCIPVQLSVHCAARALGCRPLLPAAVINAALLALTVFFNTSFREVQQFCTQRLWFVYAAFAYLVPVLALFLKRERPPHGGGSASHLLKRESPPQGAGRRPPLFSIFKKKESHAPCRGKRHGRRAPLLSIFKRKEAHKPQRGRRHGRRAPFLSIFKKKEAHAPQRGRGRTEKRARGRGRRHG</sequence>
<comment type="caution">
    <text evidence="10">The sequence shown here is derived from an EMBL/GenBank/DDBJ whole genome shotgun (WGS) entry which is preliminary data.</text>
</comment>
<feature type="transmembrane region" description="Helical" evidence="9">
    <location>
        <begin position="212"/>
        <end position="234"/>
    </location>
</feature>
<evidence type="ECO:0000256" key="5">
    <source>
        <dbReference type="ARBA" id="ARBA00022692"/>
    </source>
</evidence>
<keyword evidence="3" id="KW-0813">Transport</keyword>
<accession>A0A9D1W232</accession>
<evidence type="ECO:0000313" key="11">
    <source>
        <dbReference type="Proteomes" id="UP000886847"/>
    </source>
</evidence>
<evidence type="ECO:0000256" key="9">
    <source>
        <dbReference type="SAM" id="Phobius"/>
    </source>
</evidence>
<evidence type="ECO:0000256" key="1">
    <source>
        <dbReference type="ARBA" id="ARBA00004141"/>
    </source>
</evidence>
<keyword evidence="5 9" id="KW-0812">Transmembrane</keyword>
<comment type="subcellular location">
    <subcellularLocation>
        <location evidence="1">Membrane</location>
        <topology evidence="1">Multi-pass membrane protein</topology>
    </subcellularLocation>
</comment>
<proteinExistence type="inferred from homology"/>
<comment type="similarity">
    <text evidence="2">Belongs to the amino acid-polyamine-organocation (APC) superfamily. Spore germination protein (SGP) (TC 2.A.3.9) family.</text>
</comment>
<evidence type="ECO:0000256" key="6">
    <source>
        <dbReference type="ARBA" id="ARBA00022989"/>
    </source>
</evidence>
<evidence type="ECO:0000256" key="7">
    <source>
        <dbReference type="ARBA" id="ARBA00023136"/>
    </source>
</evidence>
<dbReference type="InterPro" id="IPR004761">
    <property type="entry name" value="Spore_GerAB"/>
</dbReference>
<organism evidence="10 11">
    <name type="scientific">Candidatus Borkfalkia faecavium</name>
    <dbReference type="NCBI Taxonomy" id="2838508"/>
    <lineage>
        <taxon>Bacteria</taxon>
        <taxon>Bacillati</taxon>
        <taxon>Bacillota</taxon>
        <taxon>Clostridia</taxon>
        <taxon>Christensenellales</taxon>
        <taxon>Christensenellaceae</taxon>
        <taxon>Candidatus Borkfalkia</taxon>
    </lineage>
</organism>
<feature type="compositionally biased region" description="Basic and acidic residues" evidence="8">
    <location>
        <begin position="431"/>
        <end position="448"/>
    </location>
</feature>
<protein>
    <submittedName>
        <fullName evidence="10">GerAB/ArcD/ProY family transporter</fullName>
    </submittedName>
</protein>
<feature type="compositionally biased region" description="Basic residues" evidence="8">
    <location>
        <begin position="409"/>
        <end position="423"/>
    </location>
</feature>
<gene>
    <name evidence="10" type="ORF">H9851_06840</name>
</gene>
<dbReference type="PANTHER" id="PTHR34975">
    <property type="entry name" value="SPORE GERMINATION PROTEIN A2"/>
    <property type="match status" value="1"/>
</dbReference>
<feature type="transmembrane region" description="Helical" evidence="9">
    <location>
        <begin position="330"/>
        <end position="347"/>
    </location>
</feature>
<feature type="transmembrane region" description="Helical" evidence="9">
    <location>
        <begin position="37"/>
        <end position="59"/>
    </location>
</feature>
<keyword evidence="6 9" id="KW-1133">Transmembrane helix</keyword>
<evidence type="ECO:0000256" key="4">
    <source>
        <dbReference type="ARBA" id="ARBA00022544"/>
    </source>
</evidence>